<comment type="similarity">
    <text evidence="2">Belongs to the patched family.</text>
</comment>
<feature type="transmembrane region" description="Helical" evidence="8">
    <location>
        <begin position="396"/>
        <end position="420"/>
    </location>
</feature>
<dbReference type="GO" id="GO:0005119">
    <property type="term" value="F:smoothened binding"/>
    <property type="evidence" value="ECO:0007669"/>
    <property type="project" value="TreeGrafter"/>
</dbReference>
<dbReference type="GO" id="GO:0097108">
    <property type="term" value="F:hedgehog family protein binding"/>
    <property type="evidence" value="ECO:0007669"/>
    <property type="project" value="TreeGrafter"/>
</dbReference>
<feature type="transmembrane region" description="Helical" evidence="8">
    <location>
        <begin position="939"/>
        <end position="961"/>
    </location>
</feature>
<dbReference type="Pfam" id="PF12349">
    <property type="entry name" value="Sterol-sensing"/>
    <property type="match status" value="1"/>
</dbReference>
<feature type="transmembrane region" description="Helical" evidence="8">
    <location>
        <begin position="912"/>
        <end position="933"/>
    </location>
</feature>
<feature type="transmembrane region" description="Helical" evidence="8">
    <location>
        <begin position="1007"/>
        <end position="1026"/>
    </location>
</feature>
<feature type="transmembrane region" description="Helical" evidence="8">
    <location>
        <begin position="1038"/>
        <end position="1060"/>
    </location>
</feature>
<feature type="transmembrane region" description="Helical" evidence="8">
    <location>
        <begin position="652"/>
        <end position="678"/>
    </location>
</feature>
<evidence type="ECO:0000256" key="1">
    <source>
        <dbReference type="ARBA" id="ARBA00004141"/>
    </source>
</evidence>
<feature type="region of interest" description="Disordered" evidence="7">
    <location>
        <begin position="1071"/>
        <end position="1118"/>
    </location>
</feature>
<evidence type="ECO:0000256" key="7">
    <source>
        <dbReference type="SAM" id="MobiDB-lite"/>
    </source>
</evidence>
<evidence type="ECO:0000256" key="6">
    <source>
        <dbReference type="ARBA" id="ARBA00023180"/>
    </source>
</evidence>
<evidence type="ECO:0000256" key="4">
    <source>
        <dbReference type="ARBA" id="ARBA00022989"/>
    </source>
</evidence>
<dbReference type="SUPFAM" id="SSF82866">
    <property type="entry name" value="Multidrug efflux transporter AcrB transmembrane domain"/>
    <property type="match status" value="2"/>
</dbReference>
<sequence length="1351" mass="149921">MHYLCMVPYVENNNTSLLLQIQGKAVGQKAPLWIRARFQALLFSLGCHIQRHCGKVLFIGLLVFGALSVGLRVAAIETDIEQLWVEAGSRVSTELRYTREKQGEESVFTSQMLIQTPKEEGTNILTQEALLVHMEAALSASKVQVSLFGKSWDLNKICYKSGVPIIENVMIERLFPCMIITPLDCFWEGAKLQGGSAYLPGMPDIQWMNLDPVKLMEELSQFTSLEGFKEMLDKAQVGHAYMNRSCLDPSDPDCPLSAPNKEKGESPDIAGRLQGGCHGFSQKFMHWQEELILGGRVKNSQDTLLSAEALQTMFLLMSPKQLYEHFKDDYEIHDINWNEEKATAILESWQRKFVEMVHQSIPANSSQSIHAFSTTTLNDIMKSFSDVSVIRVAGGYLLMVLPFLALGIGVDDMFLLAHSFTETGTNIPFKERTGDCLRRTGTSVALTSINNMIAFFMAALVPIPALRAFSLQAAIVVVFNFAMVLLIFPAILSLDLHRREDKRLDVLCCLYSPCSDRVIHLSPHELSDTGEQQQHAPATAHTHQYAAGSTITTSTQITTTVQAFTQCDAAGQHIVTILPPTSQISTSPPSIILCPTSQLFTPTSSSTRDLLAQVEDSKSGKKCVPLPFLHWNLSSFAREKYAPLLLKPKSKAIVVVLFLGLLGLSLYGTTMVHDGLYLTDIVPRDTKEYDFIDAQFKYFSFYNMYLVTMDGFDYARSQRLLIQLHNAFNSVKYVVRDSDNKLPRMWLHYFHDWLRGLQAAFDADWQAGRITADSYRNGTEDGALAYKLLIQTGSKKEPFNYSQLTSRRLVDAEGLIPPEVFYIYLTVWVSNDPLGYAASQRIHLKMTFPAAEPLEFAQFPFYLNGLRQASDFVEAIESVRAICDEFSRKGVFNYPNGYPFLFWEQYIGLRHWFLLSISVVLACTFLVCAILLLNPWTAGIIVFILAMMTVELFGIMGLIGIKLSAIPVVILIASVGIGVEFTVHIALGFLTAIGNRNKRSAVALEHMFAPVVDGAISTLLGVLMLAGSEFDFIMRYFFAVLAILTVLGMLNGLVLLPVLLSMMGPPAEVTPVDNASRLPTPSPEPPLPPPMTHHGYYTGHHNPRSSRQQAFSESSDSEYYSEMTTTSGIGEEDYKYCDRSAYIASHPNVPPTSHILLEASKNPSFPKLTVQPLNESSHNTQSPLSSQVTCWDGNKWEQQQGLQRLQAQPGQHLPSDRAHFPGRTCQSGPRLQNGRGPQPNRTKGPSYSNSTTALPTQQGSTGGPVTMVTATASVTVAVHPTLPGAAYQGYMHEGFDTDSESDCFEAAKRTCGDKTNFSSCKRDSLEIQDLEATQCQTEHQLSKTQGESTTS</sequence>
<keyword evidence="3 8" id="KW-0812">Transmembrane</keyword>
<dbReference type="GeneTree" id="ENSGT00940000159901"/>
<keyword evidence="5 8" id="KW-0472">Membrane</keyword>
<name>A0A4W6E2E3_LATCA</name>
<reference evidence="11" key="1">
    <citation type="submission" date="2015-09" db="EMBL/GenBank/DDBJ databases">
        <authorList>
            <person name="Sai Rama Sridatta P."/>
        </authorList>
    </citation>
    <scope>NUCLEOTIDE SEQUENCE [LARGE SCALE GENOMIC DNA]</scope>
</reference>
<feature type="transmembrane region" description="Helical" evidence="8">
    <location>
        <begin position="441"/>
        <end position="463"/>
    </location>
</feature>
<feature type="compositionally biased region" description="Low complexity" evidence="7">
    <location>
        <begin position="1199"/>
        <end position="1211"/>
    </location>
</feature>
<feature type="region of interest" description="Disordered" evidence="7">
    <location>
        <begin position="1167"/>
        <end position="1187"/>
    </location>
</feature>
<dbReference type="Proteomes" id="UP000314980">
    <property type="component" value="Unassembled WGS sequence"/>
</dbReference>
<dbReference type="GO" id="GO:0045879">
    <property type="term" value="P:negative regulation of smoothened signaling pathway"/>
    <property type="evidence" value="ECO:0007669"/>
    <property type="project" value="TreeGrafter"/>
</dbReference>
<dbReference type="PANTHER" id="PTHR46022:SF3">
    <property type="entry name" value="PROTEIN PATCHED HOMOLOG 2"/>
    <property type="match status" value="1"/>
</dbReference>
<feature type="compositionally biased region" description="Polar residues" evidence="7">
    <location>
        <begin position="1239"/>
        <end position="1259"/>
    </location>
</feature>
<evidence type="ECO:0000256" key="5">
    <source>
        <dbReference type="ARBA" id="ARBA00023136"/>
    </source>
</evidence>
<evidence type="ECO:0000256" key="8">
    <source>
        <dbReference type="SAM" id="Phobius"/>
    </source>
</evidence>
<keyword evidence="4 8" id="KW-1133">Transmembrane helix</keyword>
<feature type="transmembrane region" description="Helical" evidence="8">
    <location>
        <begin position="968"/>
        <end position="987"/>
    </location>
</feature>
<evidence type="ECO:0000259" key="9">
    <source>
        <dbReference type="PROSITE" id="PS50156"/>
    </source>
</evidence>
<evidence type="ECO:0000313" key="11">
    <source>
        <dbReference type="Proteomes" id="UP000314980"/>
    </source>
</evidence>
<reference evidence="10" key="2">
    <citation type="submission" date="2025-08" db="UniProtKB">
        <authorList>
            <consortium name="Ensembl"/>
        </authorList>
    </citation>
    <scope>IDENTIFICATION</scope>
</reference>
<proteinExistence type="inferred from homology"/>
<dbReference type="PANTHER" id="PTHR46022">
    <property type="entry name" value="PROTEIN PATCHED"/>
    <property type="match status" value="1"/>
</dbReference>
<feature type="transmembrane region" description="Helical" evidence="8">
    <location>
        <begin position="469"/>
        <end position="494"/>
    </location>
</feature>
<comment type="subcellular location">
    <subcellularLocation>
        <location evidence="1">Membrane</location>
        <topology evidence="1">Multi-pass membrane protein</topology>
    </subcellularLocation>
</comment>
<protein>
    <submittedName>
        <fullName evidence="10">Patched 2</fullName>
    </submittedName>
</protein>
<dbReference type="Gene3D" id="1.20.1640.10">
    <property type="entry name" value="Multidrug efflux transporter AcrB transmembrane domain"/>
    <property type="match status" value="2"/>
</dbReference>
<keyword evidence="6" id="KW-0325">Glycoprotein</keyword>
<organism evidence="10 11">
    <name type="scientific">Lates calcarifer</name>
    <name type="common">Barramundi</name>
    <name type="synonym">Holocentrus calcarifer</name>
    <dbReference type="NCBI Taxonomy" id="8187"/>
    <lineage>
        <taxon>Eukaryota</taxon>
        <taxon>Metazoa</taxon>
        <taxon>Chordata</taxon>
        <taxon>Craniata</taxon>
        <taxon>Vertebrata</taxon>
        <taxon>Euteleostomi</taxon>
        <taxon>Actinopterygii</taxon>
        <taxon>Neopterygii</taxon>
        <taxon>Teleostei</taxon>
        <taxon>Neoteleostei</taxon>
        <taxon>Acanthomorphata</taxon>
        <taxon>Carangaria</taxon>
        <taxon>Carangaria incertae sedis</taxon>
        <taxon>Centropomidae</taxon>
        <taxon>Lates</taxon>
    </lineage>
</organism>
<evidence type="ECO:0000313" key="10">
    <source>
        <dbReference type="Ensembl" id="ENSLCAP00010031615.1"/>
    </source>
</evidence>
<feature type="compositionally biased region" description="Pro residues" evidence="7">
    <location>
        <begin position="1080"/>
        <end position="1091"/>
    </location>
</feature>
<evidence type="ECO:0000256" key="2">
    <source>
        <dbReference type="ARBA" id="ARBA00005585"/>
    </source>
</evidence>
<dbReference type="InterPro" id="IPR053958">
    <property type="entry name" value="HMGCR/SNAP/NPC1-like_SSD"/>
</dbReference>
<evidence type="ECO:0000256" key="3">
    <source>
        <dbReference type="ARBA" id="ARBA00022692"/>
    </source>
</evidence>
<feature type="region of interest" description="Disordered" evidence="7">
    <location>
        <begin position="1199"/>
        <end position="1265"/>
    </location>
</feature>
<dbReference type="GO" id="GO:0005886">
    <property type="term" value="C:plasma membrane"/>
    <property type="evidence" value="ECO:0007669"/>
    <property type="project" value="TreeGrafter"/>
</dbReference>
<keyword evidence="11" id="KW-1185">Reference proteome</keyword>
<dbReference type="GO" id="GO:0008158">
    <property type="term" value="F:hedgehog receptor activity"/>
    <property type="evidence" value="ECO:0007669"/>
    <property type="project" value="TreeGrafter"/>
</dbReference>
<feature type="transmembrane region" description="Helical" evidence="8">
    <location>
        <begin position="698"/>
        <end position="715"/>
    </location>
</feature>
<gene>
    <name evidence="10" type="primary">PTCH2</name>
    <name evidence="10" type="synonym">ptch2</name>
</gene>
<dbReference type="Ensembl" id="ENSLCAT00010032333.1">
    <property type="protein sequence ID" value="ENSLCAP00010031615.1"/>
    <property type="gene ID" value="ENSLCAG00010014340.1"/>
</dbReference>
<feature type="domain" description="SSD" evidence="9">
    <location>
        <begin position="400"/>
        <end position="494"/>
    </location>
</feature>
<reference evidence="10" key="3">
    <citation type="submission" date="2025-09" db="UniProtKB">
        <authorList>
            <consortium name="Ensembl"/>
        </authorList>
    </citation>
    <scope>IDENTIFICATION</scope>
</reference>
<dbReference type="PROSITE" id="PS50156">
    <property type="entry name" value="SSD"/>
    <property type="match status" value="1"/>
</dbReference>
<dbReference type="InterPro" id="IPR000731">
    <property type="entry name" value="SSD"/>
</dbReference>
<dbReference type="FunFam" id="1.20.1640.10:FF:000007">
    <property type="entry name" value="Protein patched homolog 1"/>
    <property type="match status" value="1"/>
</dbReference>
<accession>A0A4W6E2E3</accession>
<feature type="compositionally biased region" description="Polar residues" evidence="7">
    <location>
        <begin position="1171"/>
        <end position="1187"/>
    </location>
</feature>